<proteinExistence type="predicted"/>
<keyword evidence="2" id="KW-1185">Reference proteome</keyword>
<organism evidence="1 2">
    <name type="scientific">Enterococcus alishanensis</name>
    <dbReference type="NCBI Taxonomy" id="1303817"/>
    <lineage>
        <taxon>Bacteria</taxon>
        <taxon>Bacillati</taxon>
        <taxon>Bacillota</taxon>
        <taxon>Bacilli</taxon>
        <taxon>Lactobacillales</taxon>
        <taxon>Enterococcaceae</taxon>
        <taxon>Enterococcus</taxon>
    </lineage>
</organism>
<accession>A0ABS6TDV8</accession>
<reference evidence="1 2" key="1">
    <citation type="submission" date="2021-06" db="EMBL/GenBank/DDBJ databases">
        <title>Enterococcus alishanensis sp. nov., a novel lactic acid bacterium isolated from fresh coffee beans.</title>
        <authorList>
            <person name="Chen Y.-S."/>
        </authorList>
    </citation>
    <scope>NUCLEOTIDE SEQUENCE [LARGE SCALE GENOMIC DNA]</scope>
    <source>
        <strain evidence="1 2">ALS3</strain>
    </source>
</reference>
<name>A0ABS6TDV8_9ENTE</name>
<dbReference type="Proteomes" id="UP000774130">
    <property type="component" value="Unassembled WGS sequence"/>
</dbReference>
<comment type="caution">
    <text evidence="1">The sequence shown here is derived from an EMBL/GenBank/DDBJ whole genome shotgun (WGS) entry which is preliminary data.</text>
</comment>
<dbReference type="RefSeq" id="WP_218326199.1">
    <property type="nucleotide sequence ID" value="NZ_JAHUZB010000004.1"/>
</dbReference>
<evidence type="ECO:0000313" key="2">
    <source>
        <dbReference type="Proteomes" id="UP000774130"/>
    </source>
</evidence>
<sequence>MHYEIVGTILPDHPVWKKQKERLLETDGKIISVLPSLEFKKNLLKEEVNGINILDEVTKRSHDPESFLFFSKIPTASNAEVFVNGNWTISIICDGDEIGTVSLYPNTRRHVKEVRYTNTDGSLDYIEEYASDGKLFSMIFYHKGEIQEIAYMNDQKIPIVNNYFYDKQMNFVTVTNPQTFEVTEKYNNSLDFTAQQVANIVTEEDVVNFSFMGVELLSLSKTNSHNILHLEESPFDENGNVRGNLLGILEDRINYVQEVRMKKEYYDALKAQNFPINKVEMYEEPYVEEIPDSLATRE</sequence>
<evidence type="ECO:0008006" key="3">
    <source>
        <dbReference type="Google" id="ProtNLM"/>
    </source>
</evidence>
<dbReference type="EMBL" id="JAHUZB010000004">
    <property type="protein sequence ID" value="MBV7391111.1"/>
    <property type="molecule type" value="Genomic_DNA"/>
</dbReference>
<gene>
    <name evidence="1" type="ORF">KUA55_10500</name>
</gene>
<evidence type="ECO:0000313" key="1">
    <source>
        <dbReference type="EMBL" id="MBV7391111.1"/>
    </source>
</evidence>
<protein>
    <recommendedName>
        <fullName evidence="3">Accessory Sec system protein Asp3</fullName>
    </recommendedName>
</protein>